<organism evidence="1 2">
    <name type="scientific">Maribacter hydrothermalis</name>
    <dbReference type="NCBI Taxonomy" id="1836467"/>
    <lineage>
        <taxon>Bacteria</taxon>
        <taxon>Pseudomonadati</taxon>
        <taxon>Bacteroidota</taxon>
        <taxon>Flavobacteriia</taxon>
        <taxon>Flavobacteriales</taxon>
        <taxon>Flavobacteriaceae</taxon>
        <taxon>Maribacter</taxon>
    </lineage>
</organism>
<evidence type="ECO:0000313" key="1">
    <source>
        <dbReference type="EMBL" id="OBR37181.1"/>
    </source>
</evidence>
<dbReference type="EMBL" id="LZFP01000034">
    <property type="protein sequence ID" value="OBR37181.1"/>
    <property type="molecule type" value="Genomic_DNA"/>
</dbReference>
<dbReference type="KEGG" id="mart:BTR34_06110"/>
<comment type="caution">
    <text evidence="1">The sequence shown here is derived from an EMBL/GenBank/DDBJ whole genome shotgun (WGS) entry which is preliminary data.</text>
</comment>
<accession>A0A1B7Z371</accession>
<reference evidence="2" key="1">
    <citation type="submission" date="2016-06" db="EMBL/GenBank/DDBJ databases">
        <authorList>
            <person name="Zhan P."/>
        </authorList>
    </citation>
    <scope>NUCLEOTIDE SEQUENCE [LARGE SCALE GENOMIC DNA]</scope>
    <source>
        <strain evidence="2">T28</strain>
    </source>
</reference>
<evidence type="ECO:0000313" key="2">
    <source>
        <dbReference type="Proteomes" id="UP000092164"/>
    </source>
</evidence>
<gene>
    <name evidence="1" type="ORF">A9200_05870</name>
</gene>
<dbReference type="AlphaFoldDB" id="A0A1B7Z371"/>
<dbReference type="OrthoDB" id="1110367at2"/>
<sequence length="378" mass="44949">MDKPITLYVPEYYDKKVITENRLILIKTKALLAEDNNKSQFIASIEKTKDYNCAIPEISDEHRKRATKSFHKDRAENWELRTKISGYKVYTNNWDDKEYHYRIYWIVISEEYLVQLLGFFEPKFSDFYKQHFMINALDTKIDAKFDFTSVNNINELFECIYVKINADELQERINIAKQKEIKARYLEENLTVSNTNFYSILAVELDEKEEALINNFICSDWNMYYDLYNPENFSNPDSTLEWENNSDVYEYYEQPHTDNSKVNIVRNEKICGLDSLKNLVNNTEVAEQKLLSFFEYYTFGNGGAYADAVHFKYAKLEIERLHNTSYTNKEFLKRNLCLQDIIITANIDELKLYFKCSWDTEHGIEIIINSKYECKAEE</sequence>
<keyword evidence="2" id="KW-1185">Reference proteome</keyword>
<dbReference type="RefSeq" id="WP_068485171.1">
    <property type="nucleotide sequence ID" value="NZ_CP018760.1"/>
</dbReference>
<dbReference type="Proteomes" id="UP000092164">
    <property type="component" value="Unassembled WGS sequence"/>
</dbReference>
<name>A0A1B7Z371_9FLAO</name>
<protein>
    <submittedName>
        <fullName evidence="1">Uncharacterized protein</fullName>
    </submittedName>
</protein>
<proteinExistence type="predicted"/>